<evidence type="ECO:0000313" key="2">
    <source>
        <dbReference type="EMBL" id="KAK3101292.1"/>
    </source>
</evidence>
<dbReference type="PANTHER" id="PTHR35541">
    <property type="entry name" value="RAD9, HUS1, RAD1-INTERACTING NUCLEAR ORPHAN PROTEIN 1"/>
    <property type="match status" value="1"/>
</dbReference>
<gene>
    <name evidence="2" type="ORF">FSP39_002437</name>
</gene>
<proteinExistence type="predicted"/>
<keyword evidence="3" id="KW-1185">Reference proteome</keyword>
<dbReference type="EMBL" id="VSWD01000005">
    <property type="protein sequence ID" value="KAK3101292.1"/>
    <property type="molecule type" value="Genomic_DNA"/>
</dbReference>
<dbReference type="GO" id="GO:0071479">
    <property type="term" value="P:cellular response to ionizing radiation"/>
    <property type="evidence" value="ECO:0007669"/>
    <property type="project" value="InterPro"/>
</dbReference>
<sequence>MCPHHNLRLLYYHNQRLDMVLRMPRKRRKSCVNKEPLIFTESPVSKQRNLPTPVYCARHPATVCSVPVEEATSFTWVSPQFRSAPASAKGLRRSRRRKKSLSGPAIQKPCTCHHGLSVNSASKTGSRKSKFKPLLFMGDDTPGQTVIQDIDVTDDSCMNGDLDHSRNVTETGKGKGRRCSPRNAKTAVNDSVCCDNDLSYLSVSTPGHDQENIAPSNQNLCSNQPPVKNLFCDMNNATSPKMRPKNRHKNVRSRLLQNLEASVSEDWSQRTMLISDHVLVPDTPEAEYGMCNRLRRLKHHKHRGKN</sequence>
<dbReference type="Proteomes" id="UP001186944">
    <property type="component" value="Unassembled WGS sequence"/>
</dbReference>
<dbReference type="Pfam" id="PF15319">
    <property type="entry name" value="RHINO"/>
    <property type="match status" value="1"/>
</dbReference>
<dbReference type="InterPro" id="IPR029293">
    <property type="entry name" value="RHNO1"/>
</dbReference>
<accession>A0AA88YH59</accession>
<dbReference type="PANTHER" id="PTHR35541:SF1">
    <property type="entry name" value="RAD9, HUS1, RAD1-INTERACTING NUCLEAR ORPHAN PROTEIN 1"/>
    <property type="match status" value="1"/>
</dbReference>
<feature type="region of interest" description="Disordered" evidence="1">
    <location>
        <begin position="85"/>
        <end position="108"/>
    </location>
</feature>
<protein>
    <submittedName>
        <fullName evidence="2">Uncharacterized protein</fullName>
    </submittedName>
</protein>
<comment type="caution">
    <text evidence="2">The sequence shown here is derived from an EMBL/GenBank/DDBJ whole genome shotgun (WGS) entry which is preliminary data.</text>
</comment>
<dbReference type="GO" id="GO:0000725">
    <property type="term" value="P:recombinational repair"/>
    <property type="evidence" value="ECO:0007669"/>
    <property type="project" value="TreeGrafter"/>
</dbReference>
<reference evidence="2" key="1">
    <citation type="submission" date="2019-08" db="EMBL/GenBank/DDBJ databases">
        <title>The improved chromosome-level genome for the pearl oyster Pinctada fucata martensii using PacBio sequencing and Hi-C.</title>
        <authorList>
            <person name="Zheng Z."/>
        </authorList>
    </citation>
    <scope>NUCLEOTIDE SEQUENCE</scope>
    <source>
        <strain evidence="2">ZZ-2019</strain>
        <tissue evidence="2">Adductor muscle</tissue>
    </source>
</reference>
<dbReference type="AlphaFoldDB" id="A0AA88YH59"/>
<dbReference type="GO" id="GO:0005634">
    <property type="term" value="C:nucleus"/>
    <property type="evidence" value="ECO:0007669"/>
    <property type="project" value="InterPro"/>
</dbReference>
<dbReference type="GO" id="GO:0005694">
    <property type="term" value="C:chromosome"/>
    <property type="evidence" value="ECO:0007669"/>
    <property type="project" value="TreeGrafter"/>
</dbReference>
<organism evidence="2 3">
    <name type="scientific">Pinctada imbricata</name>
    <name type="common">Atlantic pearl-oyster</name>
    <name type="synonym">Pinctada martensii</name>
    <dbReference type="NCBI Taxonomy" id="66713"/>
    <lineage>
        <taxon>Eukaryota</taxon>
        <taxon>Metazoa</taxon>
        <taxon>Spiralia</taxon>
        <taxon>Lophotrochozoa</taxon>
        <taxon>Mollusca</taxon>
        <taxon>Bivalvia</taxon>
        <taxon>Autobranchia</taxon>
        <taxon>Pteriomorphia</taxon>
        <taxon>Pterioida</taxon>
        <taxon>Pterioidea</taxon>
        <taxon>Pteriidae</taxon>
        <taxon>Pinctada</taxon>
    </lineage>
</organism>
<evidence type="ECO:0000313" key="3">
    <source>
        <dbReference type="Proteomes" id="UP001186944"/>
    </source>
</evidence>
<dbReference type="GO" id="GO:0000077">
    <property type="term" value="P:DNA damage checkpoint signaling"/>
    <property type="evidence" value="ECO:0007669"/>
    <property type="project" value="InterPro"/>
</dbReference>
<name>A0AA88YH59_PINIB</name>
<feature type="region of interest" description="Disordered" evidence="1">
    <location>
        <begin position="163"/>
        <end position="182"/>
    </location>
</feature>
<feature type="compositionally biased region" description="Basic residues" evidence="1">
    <location>
        <begin position="90"/>
        <end position="100"/>
    </location>
</feature>
<evidence type="ECO:0000256" key="1">
    <source>
        <dbReference type="SAM" id="MobiDB-lite"/>
    </source>
</evidence>